<dbReference type="OrthoDB" id="7205533at2"/>
<dbReference type="PANTHER" id="PTHR43800:SF1">
    <property type="entry name" value="PEPTIDYL-LYSINE N-ACETYLTRANSFERASE YJAB"/>
    <property type="match status" value="1"/>
</dbReference>
<sequence>MENQDVAIRPIDVATDIQKLSEIWFHASLKAHPFIGEPRLVEQRQLIEQEYLPKAETWVACWRGEPLGFISLMNRFIGGLFIAPDHQGLGIGRKLIAHALTLKGELALEVYTQNEQAVRFYAALGFIERSRRNVDDFGFPYPNAALQLKA</sequence>
<dbReference type="STRING" id="1086013.SAMN05421774_103130"/>
<protein>
    <submittedName>
        <fullName evidence="4">Putative acetyltransferase</fullName>
    </submittedName>
</protein>
<dbReference type="AlphaFoldDB" id="A0A1N7N4Y9"/>
<evidence type="ECO:0000256" key="2">
    <source>
        <dbReference type="ARBA" id="ARBA00023315"/>
    </source>
</evidence>
<dbReference type="Pfam" id="PF00583">
    <property type="entry name" value="Acetyltransf_1"/>
    <property type="match status" value="1"/>
</dbReference>
<dbReference type="RefSeq" id="WP_076530498.1">
    <property type="nucleotide sequence ID" value="NZ_BMEH01000003.1"/>
</dbReference>
<proteinExistence type="predicted"/>
<dbReference type="PROSITE" id="PS51186">
    <property type="entry name" value="GNAT"/>
    <property type="match status" value="1"/>
</dbReference>
<gene>
    <name evidence="4" type="ORF">SAMN05421774_103130</name>
</gene>
<feature type="domain" description="N-acetyltransferase" evidence="3">
    <location>
        <begin position="6"/>
        <end position="150"/>
    </location>
</feature>
<keyword evidence="1 4" id="KW-0808">Transferase</keyword>
<name>A0A1N7N4Y9_9RHOB</name>
<accession>A0A1N7N4Y9</accession>
<evidence type="ECO:0000313" key="4">
    <source>
        <dbReference type="EMBL" id="SIS93422.1"/>
    </source>
</evidence>
<organism evidence="4 5">
    <name type="scientific">Gemmobacter megaterium</name>
    <dbReference type="NCBI Taxonomy" id="1086013"/>
    <lineage>
        <taxon>Bacteria</taxon>
        <taxon>Pseudomonadati</taxon>
        <taxon>Pseudomonadota</taxon>
        <taxon>Alphaproteobacteria</taxon>
        <taxon>Rhodobacterales</taxon>
        <taxon>Paracoccaceae</taxon>
        <taxon>Gemmobacter</taxon>
    </lineage>
</organism>
<dbReference type="InterPro" id="IPR000182">
    <property type="entry name" value="GNAT_dom"/>
</dbReference>
<evidence type="ECO:0000313" key="5">
    <source>
        <dbReference type="Proteomes" id="UP000186141"/>
    </source>
</evidence>
<keyword evidence="5" id="KW-1185">Reference proteome</keyword>
<dbReference type="SUPFAM" id="SSF55729">
    <property type="entry name" value="Acyl-CoA N-acyltransferases (Nat)"/>
    <property type="match status" value="1"/>
</dbReference>
<dbReference type="InterPro" id="IPR016181">
    <property type="entry name" value="Acyl_CoA_acyltransferase"/>
</dbReference>
<evidence type="ECO:0000259" key="3">
    <source>
        <dbReference type="PROSITE" id="PS51186"/>
    </source>
</evidence>
<dbReference type="EMBL" id="FTOT01000003">
    <property type="protein sequence ID" value="SIS93422.1"/>
    <property type="molecule type" value="Genomic_DNA"/>
</dbReference>
<dbReference type="Gene3D" id="3.40.630.30">
    <property type="match status" value="1"/>
</dbReference>
<dbReference type="GO" id="GO:0016747">
    <property type="term" value="F:acyltransferase activity, transferring groups other than amino-acyl groups"/>
    <property type="evidence" value="ECO:0007669"/>
    <property type="project" value="InterPro"/>
</dbReference>
<dbReference type="CDD" id="cd04301">
    <property type="entry name" value="NAT_SF"/>
    <property type="match status" value="1"/>
</dbReference>
<dbReference type="PANTHER" id="PTHR43800">
    <property type="entry name" value="PEPTIDYL-LYSINE N-ACETYLTRANSFERASE YJAB"/>
    <property type="match status" value="1"/>
</dbReference>
<evidence type="ECO:0000256" key="1">
    <source>
        <dbReference type="ARBA" id="ARBA00022679"/>
    </source>
</evidence>
<reference evidence="4 5" key="1">
    <citation type="submission" date="2017-01" db="EMBL/GenBank/DDBJ databases">
        <authorList>
            <person name="Mah S.A."/>
            <person name="Swanson W.J."/>
            <person name="Moy G.W."/>
            <person name="Vacquier V.D."/>
        </authorList>
    </citation>
    <scope>NUCLEOTIDE SEQUENCE [LARGE SCALE GENOMIC DNA]</scope>
    <source>
        <strain evidence="4 5">DSM 26375</strain>
    </source>
</reference>
<dbReference type="Proteomes" id="UP000186141">
    <property type="component" value="Unassembled WGS sequence"/>
</dbReference>
<keyword evidence="2" id="KW-0012">Acyltransferase</keyword>